<evidence type="ECO:0000259" key="4">
    <source>
        <dbReference type="Pfam" id="PF01965"/>
    </source>
</evidence>
<reference evidence="5" key="2">
    <citation type="submission" date="2023-01" db="EMBL/GenBank/DDBJ databases">
        <authorList>
            <person name="Sun Q."/>
            <person name="Evtushenko L."/>
        </authorList>
    </citation>
    <scope>NUCLEOTIDE SEQUENCE</scope>
    <source>
        <strain evidence="5">VKM Ac-1321</strain>
    </source>
</reference>
<sequence length="257" mass="27828">MRILVIASNYGVWAEELQGPWDALREAGHELTLATYLGKTPLPGVISMDPEFVDPMQKVKMNPPELLARVNQILDTGEWDHPIRTRDADMAEYDALVIVGGAGSALDVAGSGLVHRLVLDAYKSGKTIGALCYAVGALALTRDPDNGMRSVIHGRHVTAHPHAWDFVEDLQYDVVRSTPDNPRLQLTTSGFVFPLQYMVEDAVGPDGTVASDPTTSRERPSVVYDAPFVTGLSVESAQAFGAKLVEVLDRKPVSAHA</sequence>
<keyword evidence="2" id="KW-0456">Lyase</keyword>
<keyword evidence="6" id="KW-1185">Reference proteome</keyword>
<evidence type="ECO:0000313" key="5">
    <source>
        <dbReference type="EMBL" id="GLL03571.1"/>
    </source>
</evidence>
<name>A0A9W6KK74_9ACTN</name>
<dbReference type="EMBL" id="BSFP01000035">
    <property type="protein sequence ID" value="GLL03571.1"/>
    <property type="molecule type" value="Genomic_DNA"/>
</dbReference>
<dbReference type="GO" id="GO:0019172">
    <property type="term" value="F:glyoxalase III activity"/>
    <property type="evidence" value="ECO:0007669"/>
    <property type="project" value="TreeGrafter"/>
</dbReference>
<dbReference type="SUPFAM" id="SSF52317">
    <property type="entry name" value="Class I glutamine amidotransferase-like"/>
    <property type="match status" value="1"/>
</dbReference>
<proteinExistence type="inferred from homology"/>
<gene>
    <name evidence="5" type="ORF">GCM10017581_053170</name>
</gene>
<dbReference type="Proteomes" id="UP001143480">
    <property type="component" value="Unassembled WGS sequence"/>
</dbReference>
<protein>
    <recommendedName>
        <fullName evidence="4">DJ-1/PfpI domain-containing protein</fullName>
    </recommendedName>
</protein>
<dbReference type="RefSeq" id="WP_261964790.1">
    <property type="nucleotide sequence ID" value="NZ_BAAAXA010000001.1"/>
</dbReference>
<comment type="similarity">
    <text evidence="3">Belongs to the peptidase C56 family. HSP31-like subfamily.</text>
</comment>
<evidence type="ECO:0000256" key="2">
    <source>
        <dbReference type="ARBA" id="ARBA00023239"/>
    </source>
</evidence>
<evidence type="ECO:0000256" key="1">
    <source>
        <dbReference type="ARBA" id="ARBA00023016"/>
    </source>
</evidence>
<dbReference type="AlphaFoldDB" id="A0A9W6KK74"/>
<dbReference type="Pfam" id="PF01965">
    <property type="entry name" value="DJ-1_PfpI"/>
    <property type="match status" value="1"/>
</dbReference>
<dbReference type="PANTHER" id="PTHR48094:SF11">
    <property type="entry name" value="GLUTATHIONE-INDEPENDENT GLYOXALASE HSP31-RELATED"/>
    <property type="match status" value="1"/>
</dbReference>
<keyword evidence="1" id="KW-0346">Stress response</keyword>
<dbReference type="GO" id="GO:0019243">
    <property type="term" value="P:methylglyoxal catabolic process to D-lactate via S-lactoyl-glutathione"/>
    <property type="evidence" value="ECO:0007669"/>
    <property type="project" value="TreeGrafter"/>
</dbReference>
<evidence type="ECO:0000313" key="6">
    <source>
        <dbReference type="Proteomes" id="UP001143480"/>
    </source>
</evidence>
<organism evidence="5 6">
    <name type="scientific">Dactylosporangium matsuzakiense</name>
    <dbReference type="NCBI Taxonomy" id="53360"/>
    <lineage>
        <taxon>Bacteria</taxon>
        <taxon>Bacillati</taxon>
        <taxon>Actinomycetota</taxon>
        <taxon>Actinomycetes</taxon>
        <taxon>Micromonosporales</taxon>
        <taxon>Micromonosporaceae</taxon>
        <taxon>Dactylosporangium</taxon>
    </lineage>
</organism>
<dbReference type="InterPro" id="IPR002818">
    <property type="entry name" value="DJ-1/PfpI"/>
</dbReference>
<feature type="domain" description="DJ-1/PfpI" evidence="4">
    <location>
        <begin position="1"/>
        <end position="246"/>
    </location>
</feature>
<dbReference type="PANTHER" id="PTHR48094">
    <property type="entry name" value="PROTEIN/NUCLEIC ACID DEGLYCASE DJ-1-RELATED"/>
    <property type="match status" value="1"/>
</dbReference>
<accession>A0A9W6KK74</accession>
<comment type="caution">
    <text evidence="5">The sequence shown here is derived from an EMBL/GenBank/DDBJ whole genome shotgun (WGS) entry which is preliminary data.</text>
</comment>
<dbReference type="InterPro" id="IPR029062">
    <property type="entry name" value="Class_I_gatase-like"/>
</dbReference>
<dbReference type="GO" id="GO:0005737">
    <property type="term" value="C:cytoplasm"/>
    <property type="evidence" value="ECO:0007669"/>
    <property type="project" value="TreeGrafter"/>
</dbReference>
<dbReference type="InterPro" id="IPR050325">
    <property type="entry name" value="Prot/Nucl_acid_deglycase"/>
</dbReference>
<evidence type="ECO:0000256" key="3">
    <source>
        <dbReference type="ARBA" id="ARBA00038493"/>
    </source>
</evidence>
<reference evidence="5" key="1">
    <citation type="journal article" date="2014" name="Int. J. Syst. Evol. Microbiol.">
        <title>Complete genome sequence of Corynebacterium casei LMG S-19264T (=DSM 44701T), isolated from a smear-ripened cheese.</title>
        <authorList>
            <consortium name="US DOE Joint Genome Institute (JGI-PGF)"/>
            <person name="Walter F."/>
            <person name="Albersmeier A."/>
            <person name="Kalinowski J."/>
            <person name="Ruckert C."/>
        </authorList>
    </citation>
    <scope>NUCLEOTIDE SEQUENCE</scope>
    <source>
        <strain evidence="5">VKM Ac-1321</strain>
    </source>
</reference>
<dbReference type="Gene3D" id="3.40.50.880">
    <property type="match status" value="1"/>
</dbReference>